<evidence type="ECO:0000256" key="3">
    <source>
        <dbReference type="ARBA" id="ARBA00022989"/>
    </source>
</evidence>
<evidence type="ECO:0000256" key="4">
    <source>
        <dbReference type="ARBA" id="ARBA00023136"/>
    </source>
</evidence>
<dbReference type="RefSeq" id="WP_182497833.1">
    <property type="nucleotide sequence ID" value="NZ_BMKM01000001.1"/>
</dbReference>
<comment type="subcellular location">
    <subcellularLocation>
        <location evidence="1">Membrane</location>
        <topology evidence="1">Multi-pass membrane protein</topology>
    </subcellularLocation>
</comment>
<dbReference type="Proteomes" id="UP000614460">
    <property type="component" value="Unassembled WGS sequence"/>
</dbReference>
<evidence type="ECO:0008006" key="8">
    <source>
        <dbReference type="Google" id="ProtNLM"/>
    </source>
</evidence>
<proteinExistence type="predicted"/>
<feature type="transmembrane region" description="Helical" evidence="5">
    <location>
        <begin position="35"/>
        <end position="58"/>
    </location>
</feature>
<feature type="transmembrane region" description="Helical" evidence="5">
    <location>
        <begin position="64"/>
        <end position="85"/>
    </location>
</feature>
<reference evidence="6" key="2">
    <citation type="submission" date="2020-09" db="EMBL/GenBank/DDBJ databases">
        <authorList>
            <person name="Sun Q."/>
            <person name="Zhou Y."/>
        </authorList>
    </citation>
    <scope>NUCLEOTIDE SEQUENCE</scope>
    <source>
        <strain evidence="6">CGMCC 1.15966</strain>
    </source>
</reference>
<keyword evidence="4 5" id="KW-0472">Membrane</keyword>
<keyword evidence="2 5" id="KW-0812">Transmembrane</keyword>
<dbReference type="Pfam" id="PF09685">
    <property type="entry name" value="MamF_MmsF"/>
    <property type="match status" value="1"/>
</dbReference>
<name>A0A8H9KT69_9SPHI</name>
<dbReference type="EMBL" id="BMKM01000001">
    <property type="protein sequence ID" value="GGE10876.1"/>
    <property type="molecule type" value="Genomic_DNA"/>
</dbReference>
<evidence type="ECO:0000313" key="6">
    <source>
        <dbReference type="EMBL" id="GGE10876.1"/>
    </source>
</evidence>
<sequence length="112" mass="12623">MSSKGQAVLSYLGILWLLAYFAGKDHRDQFSSYHLKQGLGLIICSFIFVLILAILMAVAPSVAFIFNLCSLLIFILMIVGILHAINNVEKPLPLIGEYFMNKFDFIDNPRKK</sequence>
<feature type="transmembrane region" description="Helical" evidence="5">
    <location>
        <begin position="6"/>
        <end position="23"/>
    </location>
</feature>
<evidence type="ECO:0000256" key="1">
    <source>
        <dbReference type="ARBA" id="ARBA00004141"/>
    </source>
</evidence>
<reference evidence="6" key="1">
    <citation type="journal article" date="2014" name="Int. J. Syst. Evol. Microbiol.">
        <title>Complete genome sequence of Corynebacterium casei LMG S-19264T (=DSM 44701T), isolated from a smear-ripened cheese.</title>
        <authorList>
            <consortium name="US DOE Joint Genome Institute (JGI-PGF)"/>
            <person name="Walter F."/>
            <person name="Albersmeier A."/>
            <person name="Kalinowski J."/>
            <person name="Ruckert C."/>
        </authorList>
    </citation>
    <scope>NUCLEOTIDE SEQUENCE</scope>
    <source>
        <strain evidence="6">CGMCC 1.15966</strain>
    </source>
</reference>
<keyword evidence="3 5" id="KW-1133">Transmembrane helix</keyword>
<organism evidence="6 7">
    <name type="scientific">Sphingobacterium cellulitidis</name>
    <dbReference type="NCBI Taxonomy" id="1768011"/>
    <lineage>
        <taxon>Bacteria</taxon>
        <taxon>Pseudomonadati</taxon>
        <taxon>Bacteroidota</taxon>
        <taxon>Sphingobacteriia</taxon>
        <taxon>Sphingobacteriales</taxon>
        <taxon>Sphingobacteriaceae</taxon>
        <taxon>Sphingobacterium</taxon>
    </lineage>
</organism>
<dbReference type="InterPro" id="IPR019109">
    <property type="entry name" value="MamF_MmsF"/>
</dbReference>
<keyword evidence="7" id="KW-1185">Reference proteome</keyword>
<evidence type="ECO:0000256" key="5">
    <source>
        <dbReference type="SAM" id="Phobius"/>
    </source>
</evidence>
<gene>
    <name evidence="6" type="ORF">GCM10011516_05760</name>
</gene>
<comment type="caution">
    <text evidence="6">The sequence shown here is derived from an EMBL/GenBank/DDBJ whole genome shotgun (WGS) entry which is preliminary data.</text>
</comment>
<evidence type="ECO:0000256" key="2">
    <source>
        <dbReference type="ARBA" id="ARBA00022692"/>
    </source>
</evidence>
<protein>
    <recommendedName>
        <fullName evidence="8">Import component protein</fullName>
    </recommendedName>
</protein>
<accession>A0A8H9KT69</accession>
<evidence type="ECO:0000313" key="7">
    <source>
        <dbReference type="Proteomes" id="UP000614460"/>
    </source>
</evidence>
<dbReference type="AlphaFoldDB" id="A0A8H9KT69"/>